<evidence type="ECO:0000313" key="2">
    <source>
        <dbReference type="EMBL" id="UBB42388.1"/>
    </source>
</evidence>
<dbReference type="Proteomes" id="UP001157428">
    <property type="component" value="Segment"/>
</dbReference>
<dbReference type="EMBL" id="MZ328291">
    <property type="protein sequence ID" value="UBB42388.1"/>
    <property type="molecule type" value="Viral_cRNA"/>
</dbReference>
<dbReference type="RefSeq" id="YP_010805239.1">
    <property type="nucleotide sequence ID" value="NC_077129.1"/>
</dbReference>
<feature type="region of interest" description="Disordered" evidence="1">
    <location>
        <begin position="41"/>
        <end position="158"/>
    </location>
</feature>
<feature type="compositionally biased region" description="Basic and acidic residues" evidence="1">
    <location>
        <begin position="68"/>
        <end position="80"/>
    </location>
</feature>
<sequence length="376" mass="40334">MSISQVSRSILSGYDLKQVESSLGECEEGVGVSVGGLQICDKGEGESAPLLENHQQRAASSSFAPFSRADHHVQIITDREDSSDDEAEQGDYGDEGDIRGCPLPSPSGGSGPTIQSDIGLEHPRELPSNLPEMSRGTGNYSDLYSGEERGKKGTKSGGVEGSILQEKCNAEILQLFDQYAPVQSNTNSQRPGSGNVGSKQDQIKESKPEAGSAGRSTNAMPPGNGQPIPTNNGGCKISFSVDDHLTAPIWTRHDQLLSLIEQLSSVGGFEAKVERDHIELIRKISSITPQTPTEVPKPKAYSITWGDFKGKLHSGFSFPLKNGPGIAVLNSGSYGLDQIQEKQIEVNSGDTELSILIKCLKLKGIYNYLARKVTFE</sequence>
<name>A0AAX2ZAH3_9RHAB</name>
<evidence type="ECO:0000256" key="1">
    <source>
        <dbReference type="SAM" id="MobiDB-lite"/>
    </source>
</evidence>
<keyword evidence="3" id="KW-1185">Reference proteome</keyword>
<protein>
    <submittedName>
        <fullName evidence="2">Phosphoprotein</fullName>
    </submittedName>
</protein>
<feature type="compositionally biased region" description="Acidic residues" evidence="1">
    <location>
        <begin position="81"/>
        <end position="95"/>
    </location>
</feature>
<feature type="compositionally biased region" description="Polar residues" evidence="1">
    <location>
        <begin position="183"/>
        <end position="200"/>
    </location>
</feature>
<feature type="compositionally biased region" description="Low complexity" evidence="1">
    <location>
        <begin position="57"/>
        <end position="67"/>
    </location>
</feature>
<dbReference type="GeneID" id="80544115"/>
<reference evidence="2 3" key="1">
    <citation type="submission" date="2021-05" db="EMBL/GenBank/DDBJ databases">
        <title>Comparation of mammalian active virome structures and with host-virus interactions in sympatric communities.</title>
        <authorList>
            <person name="Tan Z."/>
            <person name="Nie F.-Y."/>
            <person name="Zhang Y.-Z."/>
        </authorList>
    </citation>
    <scope>NUCLEOTIDE SEQUENCE [LARGE SCALE GENOMIC DNA]</scope>
    <source>
        <strain evidence="2">WFB_Rpear</strain>
    </source>
</reference>
<feature type="region of interest" description="Disordered" evidence="1">
    <location>
        <begin position="183"/>
        <end position="235"/>
    </location>
</feature>
<proteinExistence type="predicted"/>
<accession>A0AAX2ZAH3</accession>
<evidence type="ECO:0000313" key="3">
    <source>
        <dbReference type="Proteomes" id="UP001157428"/>
    </source>
</evidence>
<dbReference type="KEGG" id="vg:80544115"/>
<organism evidence="2 3">
    <name type="scientific">Wufeng Rhinolophus pearsonii tupavirus 1</name>
    <dbReference type="NCBI Taxonomy" id="2877511"/>
    <lineage>
        <taxon>Viruses</taxon>
        <taxon>Riboviria</taxon>
        <taxon>Orthornavirae</taxon>
        <taxon>Negarnaviricota</taxon>
        <taxon>Haploviricotina</taxon>
        <taxon>Monjiviricetes</taxon>
        <taxon>Mononegavirales</taxon>
        <taxon>Rhabdoviridae</taxon>
        <taxon>Alpharhabdovirinae</taxon>
        <taxon>Tupavirus</taxon>
        <taxon>Tupavirus pearsonii</taxon>
    </lineage>
</organism>